<sequence>MFDISSTFFTTVTSGLVFSHNWKINIIRITVYLSLVAIFLIPYLIDLNQTGKIFFTLGISGFIFLIKFFLYLMNKLVDKSIEVSSSSANRKPLVNDDRPPSIPGPLWDRRFDYINGRGLTNDDVINLMTSGFDPDAVFEFHRIMQNSDFLFRQSIAESPNSSIPESKNFIKICGHLIPLPFHRKTINSIFPANESLLYVILATIFSCIMSFAVSNTKNYACWVFGPAIYSLLHPLETDPYSTTRGDIYSGTTRSFYVSLVLGIQAFFKYLAENVIHTKSEYFHVNIDWVYIFDLLNPYLNYSLYLLPILILFFVGHPMTITSWIFEFGGRYLFGLGGSTGIIHSILQFLKSVIIASINGIILNVLFHKNQQSNNSLAENEILSRFDLKCIGVCICIGISTLLIQIPISYQNQLRQEAIKFIISIIIISIISVSFAFIGALVDYHIVSIVCCSLSLLFDILWPYTSSNNGYILFHFRCFSHTSKIVNILRLITPSILAPMLISSLTVSDKDAPLAFISILIVCCINRSFIESHIFAISLLMFVLFDRFEFYMISSRSHLLFLLFISLCISRKLFSSLPILDYYRRIRPQVLCDIELGEIIWNFVCGFFWNYLPGPDRSLHFPSVIFSLITGSPINSPGLITFLCYPSAPRPNYFWELNNGQSIDPKTSFTARLTEHPIETPVYNSATRALSLTLSPLIKSGRLGIVDSNDIFLFKNDTMAAFVHIVACEPHCVKFQLRGLEYTSETTCHRGEISSIQRVIDDYTLFPNILAKSIFYTTNWEIRAINVPFQIYAASNITLERAFMTLDNEMSLEWATIAFAYICTKKSQYINTNYIPLNTNNTPNTTSNNGNDVLNQALVFEDTINEDNIGEFSQLNIDIQYKQLFYDCLSMFGGFNDPNLYNRASLLWSMLYHSLFFENGDLDLINLIHLFNEEKNLVEVHSQQFSGDQPFISQLIRFGPQENEQTLIYKAVRFATLLFLMAANGISPNGIISDRANEGEVVSFVKEMDEEYTEAPINSKKFAQKFQEEKKDLITIISRDGLQTSILNFQLTTNSWNVFAIQRESVRSFWASEAFSQLFFNENSSERRSIQMDDHFLHNLIVQSCNIPIGYPALVSPILTSYAVPPSLQMF</sequence>
<comment type="subcellular location">
    <subcellularLocation>
        <location evidence="1">Membrane</location>
        <topology evidence="1">Multi-pass membrane protein</topology>
    </subcellularLocation>
</comment>
<evidence type="ECO:0000313" key="9">
    <source>
        <dbReference type="Proteomes" id="UP000179807"/>
    </source>
</evidence>
<evidence type="ECO:0000256" key="5">
    <source>
        <dbReference type="ARBA" id="ARBA00023136"/>
    </source>
</evidence>
<keyword evidence="4 6" id="KW-1133">Transmembrane helix</keyword>
<proteinExistence type="inferred from homology"/>
<feature type="transmembrane region" description="Helical" evidence="6">
    <location>
        <begin position="51"/>
        <end position="72"/>
    </location>
</feature>
<dbReference type="VEuPathDB" id="TrichDB:TRFO_18002"/>
<comment type="similarity">
    <text evidence="2">Belongs to the pecanex family.</text>
</comment>
<dbReference type="PANTHER" id="PTHR12372">
    <property type="entry name" value="PECANEX"/>
    <property type="match status" value="1"/>
</dbReference>
<keyword evidence="5 6" id="KW-0472">Membrane</keyword>
<feature type="transmembrane region" description="Helical" evidence="6">
    <location>
        <begin position="26"/>
        <end position="45"/>
    </location>
</feature>
<evidence type="ECO:0000256" key="4">
    <source>
        <dbReference type="ARBA" id="ARBA00022989"/>
    </source>
</evidence>
<reference evidence="8" key="1">
    <citation type="submission" date="2016-10" db="EMBL/GenBank/DDBJ databases">
        <authorList>
            <person name="Benchimol M."/>
            <person name="Almeida L.G."/>
            <person name="Vasconcelos A.T."/>
            <person name="Perreira-Neves A."/>
            <person name="Rosa I.A."/>
            <person name="Tasca T."/>
            <person name="Bogo M.R."/>
            <person name="de Souza W."/>
        </authorList>
    </citation>
    <scope>NUCLEOTIDE SEQUENCE [LARGE SCALE GENOMIC DNA]</scope>
    <source>
        <strain evidence="8">K</strain>
    </source>
</reference>
<dbReference type="GeneID" id="94834618"/>
<accession>A0A1J4KLX1</accession>
<feature type="domain" description="Pecanex C-terminal" evidence="7">
    <location>
        <begin position="1020"/>
        <end position="1122"/>
    </location>
</feature>
<dbReference type="RefSeq" id="XP_068365433.1">
    <property type="nucleotide sequence ID" value="XM_068499914.1"/>
</dbReference>
<dbReference type="EMBL" id="MLAK01000567">
    <property type="protein sequence ID" value="OHT12297.1"/>
    <property type="molecule type" value="Genomic_DNA"/>
</dbReference>
<feature type="transmembrane region" description="Helical" evidence="6">
    <location>
        <begin position="345"/>
        <end position="366"/>
    </location>
</feature>
<protein>
    <recommendedName>
        <fullName evidence="7">Pecanex C-terminal domain-containing protein</fullName>
    </recommendedName>
</protein>
<evidence type="ECO:0000256" key="3">
    <source>
        <dbReference type="ARBA" id="ARBA00022692"/>
    </source>
</evidence>
<feature type="transmembrane region" description="Helical" evidence="6">
    <location>
        <begin position="387"/>
        <end position="405"/>
    </location>
</feature>
<keyword evidence="3 6" id="KW-0812">Transmembrane</keyword>
<name>A0A1J4KLX1_9EUKA</name>
<feature type="transmembrane region" description="Helical" evidence="6">
    <location>
        <begin position="417"/>
        <end position="438"/>
    </location>
</feature>
<feature type="transmembrane region" description="Helical" evidence="6">
    <location>
        <begin position="445"/>
        <end position="464"/>
    </location>
</feature>
<gene>
    <name evidence="8" type="ORF">TRFO_18002</name>
</gene>
<organism evidence="8 9">
    <name type="scientific">Tritrichomonas foetus</name>
    <dbReference type="NCBI Taxonomy" id="1144522"/>
    <lineage>
        <taxon>Eukaryota</taxon>
        <taxon>Metamonada</taxon>
        <taxon>Parabasalia</taxon>
        <taxon>Tritrichomonadida</taxon>
        <taxon>Tritrichomonadidae</taxon>
        <taxon>Tritrichomonas</taxon>
    </lineage>
</organism>
<dbReference type="InterPro" id="IPR039797">
    <property type="entry name" value="Pecanex"/>
</dbReference>
<feature type="transmembrane region" description="Helical" evidence="6">
    <location>
        <begin position="303"/>
        <end position="325"/>
    </location>
</feature>
<feature type="transmembrane region" description="Helical" evidence="6">
    <location>
        <begin position="513"/>
        <end position="543"/>
    </location>
</feature>
<dbReference type="Pfam" id="PF05041">
    <property type="entry name" value="Pecanex_C"/>
    <property type="match status" value="1"/>
</dbReference>
<dbReference type="PANTHER" id="PTHR12372:SF7">
    <property type="entry name" value="PROTEIN PECANEX"/>
    <property type="match status" value="1"/>
</dbReference>
<dbReference type="OrthoDB" id="10037631at2759"/>
<comment type="caution">
    <text evidence="8">The sequence shown here is derived from an EMBL/GenBank/DDBJ whole genome shotgun (WGS) entry which is preliminary data.</text>
</comment>
<evidence type="ECO:0000256" key="6">
    <source>
        <dbReference type="SAM" id="Phobius"/>
    </source>
</evidence>
<keyword evidence="9" id="KW-1185">Reference proteome</keyword>
<dbReference type="GO" id="GO:0016020">
    <property type="term" value="C:membrane"/>
    <property type="evidence" value="ECO:0007669"/>
    <property type="project" value="UniProtKB-SubCell"/>
</dbReference>
<dbReference type="Proteomes" id="UP000179807">
    <property type="component" value="Unassembled WGS sequence"/>
</dbReference>
<feature type="transmembrane region" description="Helical" evidence="6">
    <location>
        <begin position="484"/>
        <end position="501"/>
    </location>
</feature>
<feature type="transmembrane region" description="Helical" evidence="6">
    <location>
        <begin position="196"/>
        <end position="214"/>
    </location>
</feature>
<evidence type="ECO:0000313" key="8">
    <source>
        <dbReference type="EMBL" id="OHT12297.1"/>
    </source>
</evidence>
<evidence type="ECO:0000256" key="1">
    <source>
        <dbReference type="ARBA" id="ARBA00004141"/>
    </source>
</evidence>
<dbReference type="InterPro" id="IPR007735">
    <property type="entry name" value="Pecanex_C"/>
</dbReference>
<evidence type="ECO:0000259" key="7">
    <source>
        <dbReference type="Pfam" id="PF05041"/>
    </source>
</evidence>
<evidence type="ECO:0000256" key="2">
    <source>
        <dbReference type="ARBA" id="ARBA00010170"/>
    </source>
</evidence>
<dbReference type="AlphaFoldDB" id="A0A1J4KLX1"/>